<keyword evidence="2" id="KW-0418">Kinase</keyword>
<dbReference type="Gene3D" id="2.40.160.100">
    <property type="match status" value="1"/>
</dbReference>
<sequence>MKKHLMMLVALLVALTIAIPAFAAVEFKYGGQYRTRWISQDNFDGTDDAADNKNFIDQRLRMYFYFVASENLRVVTKFEIGDSTWGQDTSRIGPGTGGGVGADAVNVETKNAYVEFGIPTTPVKALVGIQGIALLNSWIVDDDFSAAVLKANFDPLMVSLGYIAAQNNDVTSENENIDSVYLSLDYAGAQVGPGVLSGSLVGFYQYGHNTAVSADLGTLATPVNYFSNDLLPDPFIDSNGLFDLGVNVAYKMDWMSAYVSFVKNLGSVDLINDDSVDYTGWMIDGGASFFCGPWTVNVGGFYTSGQDPTDDSSDIDFFTYPLSTSKYFSEIIGGGIFDRFSVGHTDEFGNIDNQWAGYGTPSNLWTATIGAAWQALEKTKLSASYWYFGTAEDVVSGYTRGGRELYDDTIGHEFDMYLTQGIVDGLTLDLVGAYLITEDGYTAAASKDDVYEVGARLQWNF</sequence>
<gene>
    <name evidence="2" type="primary">ompJ</name>
    <name evidence="2" type="ORF">DAMNIGENAA_15040</name>
</gene>
<feature type="signal peptide" evidence="1">
    <location>
        <begin position="1"/>
        <end position="23"/>
    </location>
</feature>
<evidence type="ECO:0000313" key="2">
    <source>
        <dbReference type="EMBL" id="GLI34071.1"/>
    </source>
</evidence>
<organism evidence="2 3">
    <name type="scientific">Desulforhabdus amnigena</name>
    <dbReference type="NCBI Taxonomy" id="40218"/>
    <lineage>
        <taxon>Bacteria</taxon>
        <taxon>Pseudomonadati</taxon>
        <taxon>Thermodesulfobacteriota</taxon>
        <taxon>Syntrophobacteria</taxon>
        <taxon>Syntrophobacterales</taxon>
        <taxon>Syntrophobacteraceae</taxon>
        <taxon>Desulforhabdus</taxon>
    </lineage>
</organism>
<proteinExistence type="predicted"/>
<accession>A0A9W6FTT1</accession>
<dbReference type="InterPro" id="IPR053728">
    <property type="entry name" value="Alginate_Permeability_Chnl"/>
</dbReference>
<dbReference type="Proteomes" id="UP001144372">
    <property type="component" value="Unassembled WGS sequence"/>
</dbReference>
<protein>
    <submittedName>
        <fullName evidence="2">Histidine kinase</fullName>
    </submittedName>
</protein>
<dbReference type="RefSeq" id="WP_281793341.1">
    <property type="nucleotide sequence ID" value="NZ_BSDR01000001.1"/>
</dbReference>
<evidence type="ECO:0000256" key="1">
    <source>
        <dbReference type="SAM" id="SignalP"/>
    </source>
</evidence>
<keyword evidence="2" id="KW-0808">Transferase</keyword>
<name>A0A9W6FTT1_9BACT</name>
<reference evidence="2" key="1">
    <citation type="submission" date="2022-12" db="EMBL/GenBank/DDBJ databases">
        <title>Reference genome sequencing for broad-spectrum identification of bacterial and archaeal isolates by mass spectrometry.</title>
        <authorList>
            <person name="Sekiguchi Y."/>
            <person name="Tourlousse D.M."/>
        </authorList>
    </citation>
    <scope>NUCLEOTIDE SEQUENCE</scope>
    <source>
        <strain evidence="2">ASRB1</strain>
    </source>
</reference>
<dbReference type="GO" id="GO:0016301">
    <property type="term" value="F:kinase activity"/>
    <property type="evidence" value="ECO:0007669"/>
    <property type="project" value="UniProtKB-KW"/>
</dbReference>
<dbReference type="AlphaFoldDB" id="A0A9W6FTT1"/>
<dbReference type="SUPFAM" id="SSF56935">
    <property type="entry name" value="Porins"/>
    <property type="match status" value="1"/>
</dbReference>
<feature type="chain" id="PRO_5040963374" evidence="1">
    <location>
        <begin position="24"/>
        <end position="461"/>
    </location>
</feature>
<keyword evidence="3" id="KW-1185">Reference proteome</keyword>
<evidence type="ECO:0000313" key="3">
    <source>
        <dbReference type="Proteomes" id="UP001144372"/>
    </source>
</evidence>
<comment type="caution">
    <text evidence="2">The sequence shown here is derived from an EMBL/GenBank/DDBJ whole genome shotgun (WGS) entry which is preliminary data.</text>
</comment>
<dbReference type="EMBL" id="BSDR01000001">
    <property type="protein sequence ID" value="GLI34071.1"/>
    <property type="molecule type" value="Genomic_DNA"/>
</dbReference>
<keyword evidence="1" id="KW-0732">Signal</keyword>